<keyword evidence="2" id="KW-1185">Reference proteome</keyword>
<sequence>MEHDSGCPLSGTPELHSDAARRCSDAVNLHVSALGWGSVKKWVAVRLSDGGSDGVLYDTRADAIRHQLHERQCAYICVPPGGMNACQAESFMRMTRNAYDAGAHLTDPEAPEIIRRLTRRDQAAQMRRIKISR</sequence>
<name>A0ABS3RW62_9ACTN</name>
<protein>
    <submittedName>
        <fullName evidence="1">Uncharacterized protein</fullName>
    </submittedName>
</protein>
<gene>
    <name evidence="1" type="ORF">J4709_25670</name>
</gene>
<comment type="caution">
    <text evidence="1">The sequence shown here is derived from an EMBL/GenBank/DDBJ whole genome shotgun (WGS) entry which is preliminary data.</text>
</comment>
<proteinExistence type="predicted"/>
<reference evidence="1 2" key="1">
    <citation type="submission" date="2021-03" db="EMBL/GenBank/DDBJ databases">
        <title>Actinomadura violae sp. nov., isolated from lichen in Thailand.</title>
        <authorList>
            <person name="Kanchanasin P."/>
            <person name="Saeng-In P."/>
            <person name="Phongsopitanun W."/>
            <person name="Yuki M."/>
            <person name="Kudo T."/>
            <person name="Ohkuma M."/>
            <person name="Tanasupawat S."/>
        </authorList>
    </citation>
    <scope>NUCLEOTIDE SEQUENCE [LARGE SCALE GENOMIC DNA]</scope>
    <source>
        <strain evidence="1 2">LCR2-06</strain>
    </source>
</reference>
<dbReference type="Proteomes" id="UP000680206">
    <property type="component" value="Unassembled WGS sequence"/>
</dbReference>
<dbReference type="RefSeq" id="WP_208244363.1">
    <property type="nucleotide sequence ID" value="NZ_JAGEPF010000016.1"/>
</dbReference>
<evidence type="ECO:0000313" key="2">
    <source>
        <dbReference type="Proteomes" id="UP000680206"/>
    </source>
</evidence>
<accession>A0ABS3RW62</accession>
<evidence type="ECO:0000313" key="1">
    <source>
        <dbReference type="EMBL" id="MBO2460978.1"/>
    </source>
</evidence>
<organism evidence="1 2">
    <name type="scientific">Actinomadura violacea</name>
    <dbReference type="NCBI Taxonomy" id="2819934"/>
    <lineage>
        <taxon>Bacteria</taxon>
        <taxon>Bacillati</taxon>
        <taxon>Actinomycetota</taxon>
        <taxon>Actinomycetes</taxon>
        <taxon>Streptosporangiales</taxon>
        <taxon>Thermomonosporaceae</taxon>
        <taxon>Actinomadura</taxon>
    </lineage>
</organism>
<dbReference type="EMBL" id="JAGEPF010000016">
    <property type="protein sequence ID" value="MBO2460978.1"/>
    <property type="molecule type" value="Genomic_DNA"/>
</dbReference>